<protein>
    <recommendedName>
        <fullName evidence="1">RelA/SpoT domain-containing protein</fullName>
    </recommendedName>
</protein>
<dbReference type="Pfam" id="PF04607">
    <property type="entry name" value="RelA_SpoT"/>
    <property type="match status" value="1"/>
</dbReference>
<organism evidence="2 3">
    <name type="scientific">Exercitatus varius</name>
    <dbReference type="NCBI Taxonomy" id="67857"/>
    <lineage>
        <taxon>Bacteria</taxon>
        <taxon>Pseudomonadati</taxon>
        <taxon>Pseudomonadota</taxon>
        <taxon>Gammaproteobacteria</taxon>
        <taxon>Pasteurellales</taxon>
        <taxon>Pasteurellaceae</taxon>
        <taxon>Exercitatus</taxon>
    </lineage>
</organism>
<dbReference type="InterPro" id="IPR007685">
    <property type="entry name" value="RelA_SpoT"/>
</dbReference>
<dbReference type="RefSeq" id="WP_317477843.1">
    <property type="nucleotide sequence ID" value="NZ_JARQTW010000021.1"/>
</dbReference>
<dbReference type="GO" id="GO:0015969">
    <property type="term" value="P:guanosine tetraphosphate metabolic process"/>
    <property type="evidence" value="ECO:0007669"/>
    <property type="project" value="InterPro"/>
</dbReference>
<dbReference type="PANTHER" id="PTHR41773">
    <property type="entry name" value="GTP PYROPHOSPHATASE-RELATED"/>
    <property type="match status" value="1"/>
</dbReference>
<dbReference type="InterPro" id="IPR043519">
    <property type="entry name" value="NT_sf"/>
</dbReference>
<reference evidence="2" key="1">
    <citation type="submission" date="2023-03" db="EMBL/GenBank/DDBJ databases">
        <title>Classification of Bisgaard taxon 6 and taxon 10 as Exercitatus varius gen. nov., spec. nov.</title>
        <authorList>
            <person name="Christensen H."/>
        </authorList>
    </citation>
    <scope>NUCLEOTIDE SEQUENCE</scope>
    <source>
        <strain evidence="2">86116</strain>
    </source>
</reference>
<name>A0AAW6QC77_9PAST</name>
<evidence type="ECO:0000313" key="2">
    <source>
        <dbReference type="EMBL" id="MDG2950972.1"/>
    </source>
</evidence>
<feature type="domain" description="RelA/SpoT" evidence="1">
    <location>
        <begin position="51"/>
        <end position="140"/>
    </location>
</feature>
<comment type="caution">
    <text evidence="2">The sequence shown here is derived from an EMBL/GenBank/DDBJ whole genome shotgun (WGS) entry which is preliminary data.</text>
</comment>
<dbReference type="Proteomes" id="UP001214976">
    <property type="component" value="Unassembled WGS sequence"/>
</dbReference>
<dbReference type="Gene3D" id="3.30.460.10">
    <property type="entry name" value="Beta Polymerase, domain 2"/>
    <property type="match status" value="1"/>
</dbReference>
<accession>A0AAW6QC77</accession>
<dbReference type="AlphaFoldDB" id="A0AAW6QC77"/>
<proteinExistence type="predicted"/>
<dbReference type="SUPFAM" id="SSF81301">
    <property type="entry name" value="Nucleotidyltransferase"/>
    <property type="match status" value="1"/>
</dbReference>
<evidence type="ECO:0000313" key="3">
    <source>
        <dbReference type="Proteomes" id="UP001214976"/>
    </source>
</evidence>
<gene>
    <name evidence="2" type="ORF">P7M15_10700</name>
</gene>
<evidence type="ECO:0000259" key="1">
    <source>
        <dbReference type="Pfam" id="PF04607"/>
    </source>
</evidence>
<sequence length="156" mass="18416">MSSNINLSTIISEYTGNRHLFEYFMKSVQNFFELNPKLNKKPLPIIHSIKSRLKDPLHLEEKISRKIKEGRNITPDNFFQEITDIAGVRILHLYQDQFMDIHNVIMKQIEIGEWGLAEPPKAYTWDPEYKKIYESLHIKTELKETFYTSSPMARVS</sequence>
<dbReference type="PANTHER" id="PTHR41773:SF1">
    <property type="entry name" value="RELA_SPOT DOMAIN-CONTAINING PROTEIN"/>
    <property type="match status" value="1"/>
</dbReference>
<dbReference type="EMBL" id="JARQTW010000021">
    <property type="protein sequence ID" value="MDG2950972.1"/>
    <property type="molecule type" value="Genomic_DNA"/>
</dbReference>